<comment type="caution">
    <text evidence="2">The sequence shown here is derived from an EMBL/GenBank/DDBJ whole genome shotgun (WGS) entry which is preliminary data.</text>
</comment>
<evidence type="ECO:0000256" key="1">
    <source>
        <dbReference type="SAM" id="MobiDB-lite"/>
    </source>
</evidence>
<proteinExistence type="predicted"/>
<dbReference type="RefSeq" id="WP_358359094.1">
    <property type="nucleotide sequence ID" value="NZ_JBEZFP010000086.1"/>
</dbReference>
<gene>
    <name evidence="2" type="ORF">AB0C36_27975</name>
</gene>
<name>A0ABV3DNK7_9ACTN</name>
<dbReference type="Proteomes" id="UP001551482">
    <property type="component" value="Unassembled WGS sequence"/>
</dbReference>
<keyword evidence="3" id="KW-1185">Reference proteome</keyword>
<dbReference type="EMBL" id="JBEZFP010000086">
    <property type="protein sequence ID" value="MEU8137339.1"/>
    <property type="molecule type" value="Genomic_DNA"/>
</dbReference>
<feature type="region of interest" description="Disordered" evidence="1">
    <location>
        <begin position="62"/>
        <end position="102"/>
    </location>
</feature>
<evidence type="ECO:0000313" key="3">
    <source>
        <dbReference type="Proteomes" id="UP001551482"/>
    </source>
</evidence>
<organism evidence="2 3">
    <name type="scientific">Streptodolium elevatio</name>
    <dbReference type="NCBI Taxonomy" id="3157996"/>
    <lineage>
        <taxon>Bacteria</taxon>
        <taxon>Bacillati</taxon>
        <taxon>Actinomycetota</taxon>
        <taxon>Actinomycetes</taxon>
        <taxon>Kitasatosporales</taxon>
        <taxon>Streptomycetaceae</taxon>
        <taxon>Streptodolium</taxon>
    </lineage>
</organism>
<accession>A0ABV3DNK7</accession>
<protein>
    <submittedName>
        <fullName evidence="2">Uncharacterized protein</fullName>
    </submittedName>
</protein>
<sequence>MTPEGWRTARVELVPGYSVLGPDGASTADVEAAFAIAGGFLHLRVPGTGTVQVVSAPAVRRVTYADDSNAGRAGQDGREGREGRDSQDGHVGEVGRAGRAGS</sequence>
<feature type="compositionally biased region" description="Basic and acidic residues" evidence="1">
    <location>
        <begin position="75"/>
        <end position="93"/>
    </location>
</feature>
<evidence type="ECO:0000313" key="2">
    <source>
        <dbReference type="EMBL" id="MEU8137339.1"/>
    </source>
</evidence>
<reference evidence="2 3" key="1">
    <citation type="submission" date="2024-06" db="EMBL/GenBank/DDBJ databases">
        <title>The Natural Products Discovery Center: Release of the First 8490 Sequenced Strains for Exploring Actinobacteria Biosynthetic Diversity.</title>
        <authorList>
            <person name="Kalkreuter E."/>
            <person name="Kautsar S.A."/>
            <person name="Yang D."/>
            <person name="Bader C.D."/>
            <person name="Teijaro C.N."/>
            <person name="Fluegel L."/>
            <person name="Davis C.M."/>
            <person name="Simpson J.R."/>
            <person name="Lauterbach L."/>
            <person name="Steele A.D."/>
            <person name="Gui C."/>
            <person name="Meng S."/>
            <person name="Li G."/>
            <person name="Viehrig K."/>
            <person name="Ye F."/>
            <person name="Su P."/>
            <person name="Kiefer A.F."/>
            <person name="Nichols A."/>
            <person name="Cepeda A.J."/>
            <person name="Yan W."/>
            <person name="Fan B."/>
            <person name="Jiang Y."/>
            <person name="Adhikari A."/>
            <person name="Zheng C.-J."/>
            <person name="Schuster L."/>
            <person name="Cowan T.M."/>
            <person name="Smanski M.J."/>
            <person name="Chevrette M.G."/>
            <person name="De Carvalho L.P.S."/>
            <person name="Shen B."/>
        </authorList>
    </citation>
    <scope>NUCLEOTIDE SEQUENCE [LARGE SCALE GENOMIC DNA]</scope>
    <source>
        <strain evidence="2 3">NPDC048946</strain>
    </source>
</reference>